<evidence type="ECO:0000313" key="22">
    <source>
        <dbReference type="Proteomes" id="UP000242188"/>
    </source>
</evidence>
<evidence type="ECO:0000256" key="13">
    <source>
        <dbReference type="ARBA" id="ARBA00071682"/>
    </source>
</evidence>
<feature type="region of interest" description="Disordered" evidence="16">
    <location>
        <begin position="1"/>
        <end position="37"/>
    </location>
</feature>
<dbReference type="Pfam" id="PF05773">
    <property type="entry name" value="RWD"/>
    <property type="match status" value="1"/>
</dbReference>
<dbReference type="CDD" id="cd18791">
    <property type="entry name" value="SF2_C_RHA"/>
    <property type="match status" value="1"/>
</dbReference>
<dbReference type="InterPro" id="IPR042615">
    <property type="entry name" value="DHX57_UBA"/>
</dbReference>
<evidence type="ECO:0000256" key="9">
    <source>
        <dbReference type="ARBA" id="ARBA00022840"/>
    </source>
</evidence>
<feature type="region of interest" description="Disordered" evidence="16">
    <location>
        <begin position="492"/>
        <end position="525"/>
    </location>
</feature>
<dbReference type="PROSITE" id="PS50103">
    <property type="entry name" value="ZF_C3H1"/>
    <property type="match status" value="1"/>
</dbReference>
<dbReference type="Pfam" id="PF00270">
    <property type="entry name" value="DEAD"/>
    <property type="match status" value="1"/>
</dbReference>
<dbReference type="Pfam" id="PF04408">
    <property type="entry name" value="WHD_HA2"/>
    <property type="match status" value="1"/>
</dbReference>
<dbReference type="STRING" id="6573.A0A210PU63"/>
<feature type="domain" description="C3H1-type" evidence="18">
    <location>
        <begin position="360"/>
        <end position="387"/>
    </location>
</feature>
<dbReference type="Gene3D" id="1.20.120.1080">
    <property type="match status" value="1"/>
</dbReference>
<feature type="domain" description="Helicase ATP-binding" evidence="19">
    <location>
        <begin position="609"/>
        <end position="776"/>
    </location>
</feature>
<dbReference type="Pfam" id="PF26026">
    <property type="entry name" value="RNA_hel_CTD"/>
    <property type="match status" value="1"/>
</dbReference>
<dbReference type="GO" id="GO:0016787">
    <property type="term" value="F:hydrolase activity"/>
    <property type="evidence" value="ECO:0007669"/>
    <property type="project" value="UniProtKB-KW"/>
</dbReference>
<feature type="compositionally biased region" description="Basic and acidic residues" evidence="16">
    <location>
        <begin position="86"/>
        <end position="140"/>
    </location>
</feature>
<keyword evidence="3 15" id="KW-0479">Metal-binding</keyword>
<dbReference type="SUPFAM" id="SSF46934">
    <property type="entry name" value="UBA-like"/>
    <property type="match status" value="1"/>
</dbReference>
<feature type="zinc finger region" description="C3H1-type" evidence="15">
    <location>
        <begin position="360"/>
        <end position="387"/>
    </location>
</feature>
<evidence type="ECO:0000313" key="21">
    <source>
        <dbReference type="EMBL" id="OWF40041.1"/>
    </source>
</evidence>
<evidence type="ECO:0000259" key="20">
    <source>
        <dbReference type="PROSITE" id="PS51194"/>
    </source>
</evidence>
<evidence type="ECO:0000256" key="6">
    <source>
        <dbReference type="ARBA" id="ARBA00022801"/>
    </source>
</evidence>
<dbReference type="SMART" id="SM00847">
    <property type="entry name" value="HA2"/>
    <property type="match status" value="1"/>
</dbReference>
<dbReference type="InterPro" id="IPR001650">
    <property type="entry name" value="Helicase_C-like"/>
</dbReference>
<dbReference type="FunFam" id="1.20.120.1080:FF:000002">
    <property type="entry name" value="Putative ATP-dependent RNA helicase DHX36"/>
    <property type="match status" value="1"/>
</dbReference>
<evidence type="ECO:0000259" key="18">
    <source>
        <dbReference type="PROSITE" id="PS50103"/>
    </source>
</evidence>
<evidence type="ECO:0000256" key="10">
    <source>
        <dbReference type="ARBA" id="ARBA00023054"/>
    </source>
</evidence>
<dbReference type="CDD" id="cd23825">
    <property type="entry name" value="RWD_DHX57"/>
    <property type="match status" value="1"/>
</dbReference>
<dbReference type="GO" id="GO:0003723">
    <property type="term" value="F:RNA binding"/>
    <property type="evidence" value="ECO:0007669"/>
    <property type="project" value="TreeGrafter"/>
</dbReference>
<dbReference type="PANTHER" id="PTHR18934">
    <property type="entry name" value="ATP-DEPENDENT RNA HELICASE"/>
    <property type="match status" value="1"/>
</dbReference>
<dbReference type="InterPro" id="IPR009060">
    <property type="entry name" value="UBA-like_sf"/>
</dbReference>
<evidence type="ECO:0000259" key="17">
    <source>
        <dbReference type="PROSITE" id="PS50030"/>
    </source>
</evidence>
<dbReference type="SUPFAM" id="SSF52540">
    <property type="entry name" value="P-loop containing nucleoside triphosphate hydrolases"/>
    <property type="match status" value="1"/>
</dbReference>
<accession>A0A210PU63</accession>
<dbReference type="InterPro" id="IPR000571">
    <property type="entry name" value="Znf_CCCH"/>
</dbReference>
<evidence type="ECO:0000256" key="4">
    <source>
        <dbReference type="ARBA" id="ARBA00022741"/>
    </source>
</evidence>
<evidence type="ECO:0000256" key="1">
    <source>
        <dbReference type="ARBA" id="ARBA00008792"/>
    </source>
</evidence>
<dbReference type="SMART" id="SM00490">
    <property type="entry name" value="HELICc"/>
    <property type="match status" value="1"/>
</dbReference>
<dbReference type="InterPro" id="IPR036855">
    <property type="entry name" value="Znf_CCCH_sf"/>
</dbReference>
<evidence type="ECO:0000256" key="11">
    <source>
        <dbReference type="ARBA" id="ARBA00047984"/>
    </source>
</evidence>
<dbReference type="PROSITE" id="PS50030">
    <property type="entry name" value="UBA"/>
    <property type="match status" value="1"/>
</dbReference>
<keyword evidence="10" id="KW-0175">Coiled coil</keyword>
<evidence type="ECO:0000256" key="15">
    <source>
        <dbReference type="PROSITE-ProRule" id="PRU00723"/>
    </source>
</evidence>
<feature type="domain" description="Helicase C-terminal" evidence="20">
    <location>
        <begin position="875"/>
        <end position="1055"/>
    </location>
</feature>
<keyword evidence="6" id="KW-0378">Hydrolase</keyword>
<protein>
    <recommendedName>
        <fullName evidence="13">Putative ATP-dependent RNA helicase DHX57</fullName>
        <ecNumber evidence="2">3.6.4.13</ecNumber>
    </recommendedName>
    <alternativeName>
        <fullName evidence="14">DEAH box protein 57</fullName>
    </alternativeName>
</protein>
<dbReference type="Pfam" id="PF07717">
    <property type="entry name" value="OB_NTP_bind"/>
    <property type="match status" value="1"/>
</dbReference>
<keyword evidence="4" id="KW-0547">Nucleotide-binding</keyword>
<comment type="catalytic activity">
    <reaction evidence="11">
        <text>ATP + H2O = ADP + phosphate + H(+)</text>
        <dbReference type="Rhea" id="RHEA:13065"/>
        <dbReference type="ChEBI" id="CHEBI:15377"/>
        <dbReference type="ChEBI" id="CHEBI:15378"/>
        <dbReference type="ChEBI" id="CHEBI:30616"/>
        <dbReference type="ChEBI" id="CHEBI:43474"/>
        <dbReference type="ChEBI" id="CHEBI:456216"/>
        <dbReference type="EC" id="3.6.4.13"/>
    </reaction>
</comment>
<keyword evidence="9" id="KW-0067">ATP-binding</keyword>
<dbReference type="EC" id="3.6.4.13" evidence="2"/>
<reference evidence="21 22" key="1">
    <citation type="journal article" date="2017" name="Nat. Ecol. Evol.">
        <title>Scallop genome provides insights into evolution of bilaterian karyotype and development.</title>
        <authorList>
            <person name="Wang S."/>
            <person name="Zhang J."/>
            <person name="Jiao W."/>
            <person name="Li J."/>
            <person name="Xun X."/>
            <person name="Sun Y."/>
            <person name="Guo X."/>
            <person name="Huan P."/>
            <person name="Dong B."/>
            <person name="Zhang L."/>
            <person name="Hu X."/>
            <person name="Sun X."/>
            <person name="Wang J."/>
            <person name="Zhao C."/>
            <person name="Wang Y."/>
            <person name="Wang D."/>
            <person name="Huang X."/>
            <person name="Wang R."/>
            <person name="Lv J."/>
            <person name="Li Y."/>
            <person name="Zhang Z."/>
            <person name="Liu B."/>
            <person name="Lu W."/>
            <person name="Hui Y."/>
            <person name="Liang J."/>
            <person name="Zhou Z."/>
            <person name="Hou R."/>
            <person name="Li X."/>
            <person name="Liu Y."/>
            <person name="Li H."/>
            <person name="Ning X."/>
            <person name="Lin Y."/>
            <person name="Zhao L."/>
            <person name="Xing Q."/>
            <person name="Dou J."/>
            <person name="Li Y."/>
            <person name="Mao J."/>
            <person name="Guo H."/>
            <person name="Dou H."/>
            <person name="Li T."/>
            <person name="Mu C."/>
            <person name="Jiang W."/>
            <person name="Fu Q."/>
            <person name="Fu X."/>
            <person name="Miao Y."/>
            <person name="Liu J."/>
            <person name="Yu Q."/>
            <person name="Li R."/>
            <person name="Liao H."/>
            <person name="Li X."/>
            <person name="Kong Y."/>
            <person name="Jiang Z."/>
            <person name="Chourrout D."/>
            <person name="Li R."/>
            <person name="Bao Z."/>
        </authorList>
    </citation>
    <scope>NUCLEOTIDE SEQUENCE [LARGE SCALE GENOMIC DNA]</scope>
    <source>
        <strain evidence="21 22">PY_sf001</strain>
    </source>
</reference>
<dbReference type="InterPro" id="IPR027417">
    <property type="entry name" value="P-loop_NTPase"/>
</dbReference>
<evidence type="ECO:0000259" key="19">
    <source>
        <dbReference type="PROSITE" id="PS51192"/>
    </source>
</evidence>
<dbReference type="OrthoDB" id="5600252at2759"/>
<dbReference type="InterPro" id="IPR015940">
    <property type="entry name" value="UBA"/>
</dbReference>
<dbReference type="SUPFAM" id="SSF90229">
    <property type="entry name" value="CCCH zinc finger"/>
    <property type="match status" value="1"/>
</dbReference>
<keyword evidence="8 15" id="KW-0862">Zinc</keyword>
<dbReference type="Gene3D" id="4.10.1000.10">
    <property type="entry name" value="Zinc finger, CCCH-type"/>
    <property type="match status" value="1"/>
</dbReference>
<dbReference type="Gene3D" id="3.10.110.10">
    <property type="entry name" value="Ubiquitin Conjugating Enzyme"/>
    <property type="match status" value="1"/>
</dbReference>
<dbReference type="InterPro" id="IPR007502">
    <property type="entry name" value="Helicase-assoc_dom"/>
</dbReference>
<keyword evidence="22" id="KW-1185">Reference proteome</keyword>
<dbReference type="SMART" id="SM00487">
    <property type="entry name" value="DEXDc"/>
    <property type="match status" value="1"/>
</dbReference>
<dbReference type="GO" id="GO:0003724">
    <property type="term" value="F:RNA helicase activity"/>
    <property type="evidence" value="ECO:0007669"/>
    <property type="project" value="UniProtKB-EC"/>
</dbReference>
<dbReference type="InterPro" id="IPR059023">
    <property type="entry name" value="RNA_hel_CTD"/>
</dbReference>
<feature type="region of interest" description="Disordered" evidence="16">
    <location>
        <begin position="49"/>
        <end position="140"/>
    </location>
</feature>
<dbReference type="Gene3D" id="3.40.50.300">
    <property type="entry name" value="P-loop containing nucleotide triphosphate hydrolases"/>
    <property type="match status" value="2"/>
</dbReference>
<dbReference type="FunFam" id="3.40.50.300:FF:000284">
    <property type="entry name" value="probable ATP-dependent RNA helicase YTHDC2"/>
    <property type="match status" value="1"/>
</dbReference>
<dbReference type="InterPro" id="IPR048333">
    <property type="entry name" value="HA2_WH"/>
</dbReference>
<dbReference type="Pfam" id="PF00271">
    <property type="entry name" value="Helicase_C"/>
    <property type="match status" value="1"/>
</dbReference>
<keyword evidence="5 15" id="KW-0863">Zinc-finger</keyword>
<dbReference type="Pfam" id="PF21010">
    <property type="entry name" value="HA2_C"/>
    <property type="match status" value="1"/>
</dbReference>
<sequence length="1432" mass="163103">MSRRGGKPNRCGGKFNRSRGRGGGGGGSGGRKANECDVYDYDDIVLDGADYMMPTGKPSTRGRGRGDSSRGARGSGRSRGQSGRGNSDRSRGQSDRGRGHSDRSRGNSDRGRGSSDRSRGQSDWGRDSHNSSDRPRRQDVRVKLQTLYMSEENQDMLRDMFKDIHGEEPDIMSEEEYDELDMRTEDQYWLTQDPLQIEDVQVYYEKKINSKMDSDSISHIAINKLMRYGYEKMRCVEALQLHDGDIGAAFEYLFCKCFGIKMDLEKGADDEENDNGSDEDFLDEENKDKKQILTELGMTWKDIEDQRNDEIMALKSIYEDNFTEKIPNKVWALCLDLPSLKELVKPPKQEDEEIVQEKKGKNPEICRFFLKGFCRFGKRCYYSHETPKAAPKIFIPNEDLIKNKPDFELEFRFPKNNLYPVEAPIIGFSSIVPTFPPHVSLLITERLRSEAIDSAEMHAPAVFSLVSLLDDEQTVVQLYNKPALEYSRPDYDQSWRKKQKDKEEEQSASLFPFKRQTSSEEDYKSETATMIRMTECENKMLDEEEVKVEKKRSHTGDSNIMRQTNARDTLKQNRRLKDEYQRKKTSKALQNMIAQRQNLPAWDMQDEILTALENNQVLVVSGMTGCGKTTQVPQFILDFYLQSKHLNMCSILCTQPRRISAIAVAERVAEERAEKLGRTVGYQIRLEKVQSSMTRLLFCTTGIVLRTLEGDSTLDGITHVIIDEVHERSEESDFLMMYLKDMLPKRKDLRVILMSATLNAQLFSDYFGGCCVIDIPGRTFPVDQYFLEDAVEFTRFVMDESSPYARPLKHSNAVPGKGGYIAYEDERTEASQPPKEKAKDENLTVQQLSMRYSDYHKSTCRNMALMDMNKINYDLIVTLLEWIVEDKEGFPKGAALVFLPGFAEIQTLYELLQSNSTFGNRNKKWFKIIPLHSTLSSEDQHAVFLKPPEGVTKIVIATNIAETSITIDDIVYVIDAGMMKEKRYDATKGMESLETVTVSRANAQQRKGRAGRVTNGVSFHLFTSHRYQYHMKEQPIPEIQRAPLEQIVLRIKMLDIFNRLHAQEVLEQLPEPPEKESIMAAIRRLQDLGALDEQDELTPLGYHLGSLPVDVRVGKLMLFGAIFRCLDPALTIAASLSFKSPFVSPFDKKDEATKKKVEFATGNSDHLTMVKAYQGWIDARKKSQYASYNYCHDNFLSQRSLEMLASMKQQFVELLSDIGFVKEGISQRDVERAGQRGSDGVLNITGPDANINSSNWKVVAAILVGALYPNVVQVLTPEAKFSQSSMGAVPKLPRADELRFKTKGDGYIHIHPSSVNFQVNYYDSPYLVYHEKVKTSRIYIRDCTMVSVYPLLLFGGGSINVDLEKGNFILSVDDGWIRFMANTHQVAELVKELRLELDQLLSDKIQNPHMDLLTCPKGSKIIDTIVRLITTQ</sequence>
<feature type="compositionally biased region" description="Basic and acidic residues" evidence="16">
    <location>
        <begin position="492"/>
        <end position="505"/>
    </location>
</feature>
<proteinExistence type="inferred from homology"/>
<dbReference type="PROSITE" id="PS51194">
    <property type="entry name" value="HELICASE_CTER"/>
    <property type="match status" value="1"/>
</dbReference>
<organism evidence="21 22">
    <name type="scientific">Mizuhopecten yessoensis</name>
    <name type="common">Japanese scallop</name>
    <name type="synonym">Patinopecten yessoensis</name>
    <dbReference type="NCBI Taxonomy" id="6573"/>
    <lineage>
        <taxon>Eukaryota</taxon>
        <taxon>Metazoa</taxon>
        <taxon>Spiralia</taxon>
        <taxon>Lophotrochozoa</taxon>
        <taxon>Mollusca</taxon>
        <taxon>Bivalvia</taxon>
        <taxon>Autobranchia</taxon>
        <taxon>Pteriomorphia</taxon>
        <taxon>Pectinida</taxon>
        <taxon>Pectinoidea</taxon>
        <taxon>Pectinidae</taxon>
        <taxon>Mizuhopecten</taxon>
    </lineage>
</organism>
<name>A0A210PU63_MIZYE</name>
<dbReference type="InterPro" id="IPR006575">
    <property type="entry name" value="RWD_dom"/>
</dbReference>
<dbReference type="GO" id="GO:0008270">
    <property type="term" value="F:zinc ion binding"/>
    <property type="evidence" value="ECO:0007669"/>
    <property type="project" value="UniProtKB-KW"/>
</dbReference>
<dbReference type="InterPro" id="IPR014001">
    <property type="entry name" value="Helicase_ATP-bd"/>
</dbReference>
<evidence type="ECO:0000256" key="7">
    <source>
        <dbReference type="ARBA" id="ARBA00022806"/>
    </source>
</evidence>
<gene>
    <name evidence="21" type="ORF">KP79_PYT22664</name>
</gene>
<comment type="similarity">
    <text evidence="1">Belongs to the DEAD box helicase family. DEAH subfamily.</text>
</comment>
<dbReference type="EMBL" id="NEDP02005491">
    <property type="protein sequence ID" value="OWF40041.1"/>
    <property type="molecule type" value="Genomic_DNA"/>
</dbReference>
<dbReference type="SMART" id="SM00356">
    <property type="entry name" value="ZnF_C3H1"/>
    <property type="match status" value="1"/>
</dbReference>
<dbReference type="FunFam" id="3.40.50.300:FF:000325">
    <property type="entry name" value="ATP-dependent RNA helicase DHX29"/>
    <property type="match status" value="1"/>
</dbReference>
<keyword evidence="7 21" id="KW-0347">Helicase</keyword>
<dbReference type="CDD" id="cd14317">
    <property type="entry name" value="UBA_DHX57"/>
    <property type="match status" value="1"/>
</dbReference>
<evidence type="ECO:0000256" key="12">
    <source>
        <dbReference type="ARBA" id="ARBA00057709"/>
    </source>
</evidence>
<evidence type="ECO:0000256" key="2">
    <source>
        <dbReference type="ARBA" id="ARBA00012552"/>
    </source>
</evidence>
<comment type="caution">
    <text evidence="21">The sequence shown here is derived from an EMBL/GenBank/DDBJ whole genome shotgun (WGS) entry which is preliminary data.</text>
</comment>
<feature type="domain" description="UBA" evidence="17">
    <location>
        <begin position="211"/>
        <end position="256"/>
    </location>
</feature>
<comment type="function">
    <text evidence="12">Probable ATP-binding RNA helicase.</text>
</comment>
<dbReference type="GO" id="GO:0005524">
    <property type="term" value="F:ATP binding"/>
    <property type="evidence" value="ECO:0007669"/>
    <property type="project" value="UniProtKB-KW"/>
</dbReference>
<evidence type="ECO:0000256" key="8">
    <source>
        <dbReference type="ARBA" id="ARBA00022833"/>
    </source>
</evidence>
<dbReference type="InterPro" id="IPR011709">
    <property type="entry name" value="DEAD-box_helicase_OB_fold"/>
</dbReference>
<evidence type="ECO:0000256" key="14">
    <source>
        <dbReference type="ARBA" id="ARBA00083389"/>
    </source>
</evidence>
<dbReference type="PROSITE" id="PS51192">
    <property type="entry name" value="HELICASE_ATP_BIND_1"/>
    <property type="match status" value="1"/>
</dbReference>
<evidence type="ECO:0000256" key="3">
    <source>
        <dbReference type="ARBA" id="ARBA00022723"/>
    </source>
</evidence>
<dbReference type="InterPro" id="IPR011545">
    <property type="entry name" value="DEAD/DEAH_box_helicase_dom"/>
</dbReference>
<dbReference type="PANTHER" id="PTHR18934:SF145">
    <property type="entry name" value="ATP-DEPENDENT RNA HELICASE DHX57-RELATED"/>
    <property type="match status" value="1"/>
</dbReference>
<evidence type="ECO:0000256" key="5">
    <source>
        <dbReference type="ARBA" id="ARBA00022771"/>
    </source>
</evidence>
<dbReference type="InterPro" id="IPR016135">
    <property type="entry name" value="UBQ-conjugating_enzyme/RWD"/>
</dbReference>
<evidence type="ECO:0000256" key="16">
    <source>
        <dbReference type="SAM" id="MobiDB-lite"/>
    </source>
</evidence>
<dbReference type="Proteomes" id="UP000242188">
    <property type="component" value="Unassembled WGS sequence"/>
</dbReference>
<feature type="compositionally biased region" description="Gly residues" evidence="16">
    <location>
        <begin position="21"/>
        <end position="30"/>
    </location>
</feature>